<proteinExistence type="predicted"/>
<feature type="compositionally biased region" description="Basic and acidic residues" evidence="1">
    <location>
        <begin position="100"/>
        <end position="118"/>
    </location>
</feature>
<reference evidence="2" key="1">
    <citation type="journal article" date="2020" name="Stud. Mycol.">
        <title>101 Dothideomycetes genomes: a test case for predicting lifestyles and emergence of pathogens.</title>
        <authorList>
            <person name="Haridas S."/>
            <person name="Albert R."/>
            <person name="Binder M."/>
            <person name="Bloem J."/>
            <person name="Labutti K."/>
            <person name="Salamov A."/>
            <person name="Andreopoulos B."/>
            <person name="Baker S."/>
            <person name="Barry K."/>
            <person name="Bills G."/>
            <person name="Bluhm B."/>
            <person name="Cannon C."/>
            <person name="Castanera R."/>
            <person name="Culley D."/>
            <person name="Daum C."/>
            <person name="Ezra D."/>
            <person name="Gonzalez J."/>
            <person name="Henrissat B."/>
            <person name="Kuo A."/>
            <person name="Liang C."/>
            <person name="Lipzen A."/>
            <person name="Lutzoni F."/>
            <person name="Magnuson J."/>
            <person name="Mondo S."/>
            <person name="Nolan M."/>
            <person name="Ohm R."/>
            <person name="Pangilinan J."/>
            <person name="Park H.-J."/>
            <person name="Ramirez L."/>
            <person name="Alfaro M."/>
            <person name="Sun H."/>
            <person name="Tritt A."/>
            <person name="Yoshinaga Y."/>
            <person name="Zwiers L.-H."/>
            <person name="Turgeon B."/>
            <person name="Goodwin S."/>
            <person name="Spatafora J."/>
            <person name="Crous P."/>
            <person name="Grigoriev I."/>
        </authorList>
    </citation>
    <scope>NUCLEOTIDE SEQUENCE</scope>
    <source>
        <strain evidence="2">CBS 279.74</strain>
    </source>
</reference>
<name>A0A6G1KCQ8_9PLEO</name>
<gene>
    <name evidence="2" type="ORF">K504DRAFT_405216</name>
</gene>
<accession>A0A6G1KCQ8</accession>
<feature type="compositionally biased region" description="Basic and acidic residues" evidence="1">
    <location>
        <begin position="261"/>
        <end position="271"/>
    </location>
</feature>
<feature type="compositionally biased region" description="Low complexity" evidence="1">
    <location>
        <begin position="120"/>
        <end position="190"/>
    </location>
</feature>
<feature type="compositionally biased region" description="Basic and acidic residues" evidence="1">
    <location>
        <begin position="302"/>
        <end position="334"/>
    </location>
</feature>
<feature type="compositionally biased region" description="Low complexity" evidence="1">
    <location>
        <begin position="205"/>
        <end position="235"/>
    </location>
</feature>
<feature type="region of interest" description="Disordered" evidence="1">
    <location>
        <begin position="19"/>
        <end position="458"/>
    </location>
</feature>
<feature type="compositionally biased region" description="Polar residues" evidence="1">
    <location>
        <begin position="272"/>
        <end position="286"/>
    </location>
</feature>
<feature type="compositionally biased region" description="Polar residues" evidence="1">
    <location>
        <begin position="48"/>
        <end position="90"/>
    </location>
</feature>
<feature type="compositionally biased region" description="Basic and acidic residues" evidence="1">
    <location>
        <begin position="396"/>
        <end position="408"/>
    </location>
</feature>
<dbReference type="AlphaFoldDB" id="A0A6G1KCQ8"/>
<sequence>METINNVVQSASKAIWGEQQATGNETLGNEPVSGVQGKGNIDEPYDQGNATNPLSTATHPSTNTISPSNNDNKNTLPDRTMNSNTGNAFSSHAHGSDPAGPHDSHLTNKADPRIDSDHVGSTGNTTGGLSNPLSSNTPGSTGNTTGGLSNPLSSNTPGSTGNTTGGLSNPLSSNTPGSTGNTTGNLSNPLSNTPGSTGNLSNPLSSNTPGSTGNTTSGSSNPLSSNTPSSIPTNPHNVAAGGDIRPHQETDKTGVIGGHGDPFKTTHDNPTERSSNPGVVGSSSDAGLTKQEGAANPTENPSFHEKSAVKETKDDTEDFLKTKDPSDHSGEPMHMHTGSGDGIVPSTQAERRESKVGNPGGQEHGKETAAGTGEQWVKTSGMAADGGDFDATKPGAGREADRLMEQKGIHKTAPGKPTEPLGEKSTHDSHDDHTHGEKEKVPIGQKIKEKLHIGHKDK</sequence>
<dbReference type="OrthoDB" id="5388207at2759"/>
<feature type="compositionally biased region" description="Polar residues" evidence="1">
    <location>
        <begin position="191"/>
        <end position="204"/>
    </location>
</feature>
<organism evidence="2 3">
    <name type="scientific">Pleomassaria siparia CBS 279.74</name>
    <dbReference type="NCBI Taxonomy" id="1314801"/>
    <lineage>
        <taxon>Eukaryota</taxon>
        <taxon>Fungi</taxon>
        <taxon>Dikarya</taxon>
        <taxon>Ascomycota</taxon>
        <taxon>Pezizomycotina</taxon>
        <taxon>Dothideomycetes</taxon>
        <taxon>Pleosporomycetidae</taxon>
        <taxon>Pleosporales</taxon>
        <taxon>Pleomassariaceae</taxon>
        <taxon>Pleomassaria</taxon>
    </lineage>
</organism>
<evidence type="ECO:0000313" key="2">
    <source>
        <dbReference type="EMBL" id="KAF2710221.1"/>
    </source>
</evidence>
<dbReference type="EMBL" id="MU005769">
    <property type="protein sequence ID" value="KAF2710221.1"/>
    <property type="molecule type" value="Genomic_DNA"/>
</dbReference>
<evidence type="ECO:0000256" key="1">
    <source>
        <dbReference type="SAM" id="MobiDB-lite"/>
    </source>
</evidence>
<keyword evidence="3" id="KW-1185">Reference proteome</keyword>
<dbReference type="Proteomes" id="UP000799428">
    <property type="component" value="Unassembled WGS sequence"/>
</dbReference>
<feature type="compositionally biased region" description="Basic and acidic residues" evidence="1">
    <location>
        <begin position="421"/>
        <end position="458"/>
    </location>
</feature>
<protein>
    <submittedName>
        <fullName evidence="2">Uncharacterized protein</fullName>
    </submittedName>
</protein>
<evidence type="ECO:0000313" key="3">
    <source>
        <dbReference type="Proteomes" id="UP000799428"/>
    </source>
</evidence>